<sequence>MTALFDTSCTNNSKISKQTYYIAGIEVTIYGVAEIHSSATSVACLFLLHPRLETSKYAEPIALRCLQAYHATPSQAERGLIVVSFDQRNHGTRLVSSKANESWRSGNELHALDMFGIYQGTSHDASLLMDHISSYVFPDGNKTVDEWLCAGVSLGGHATWLSLVNEPRVKAGVIIIGCPDFQGVMTHRAWKSKLESYKNGEFVGSVDYPKALDATVRKTDPAGIIMRDRSKDDTLRLLKERLGGKKLLALSGGADKLVPYECSKPFMDLLMVEGQGLVDVRDIVYEGVGHDCTEQMVKELVAFVSDIVSAGAGANKSKVTTTLG</sequence>
<dbReference type="HOGENOM" id="CLU_048444_1_0_1"/>
<organism evidence="1 2">
    <name type="scientific">Dactylellina haptotyla (strain CBS 200.50)</name>
    <name type="common">Nematode-trapping fungus</name>
    <name type="synonym">Monacrosporium haptotylum</name>
    <dbReference type="NCBI Taxonomy" id="1284197"/>
    <lineage>
        <taxon>Eukaryota</taxon>
        <taxon>Fungi</taxon>
        <taxon>Dikarya</taxon>
        <taxon>Ascomycota</taxon>
        <taxon>Pezizomycotina</taxon>
        <taxon>Orbiliomycetes</taxon>
        <taxon>Orbiliales</taxon>
        <taxon>Orbiliaceae</taxon>
        <taxon>Dactylellina</taxon>
    </lineage>
</organism>
<dbReference type="Proteomes" id="UP000015100">
    <property type="component" value="Unassembled WGS sequence"/>
</dbReference>
<dbReference type="eggNOG" id="ENOG502RYPD">
    <property type="taxonomic scope" value="Eukaryota"/>
</dbReference>
<evidence type="ECO:0008006" key="3">
    <source>
        <dbReference type="Google" id="ProtNLM"/>
    </source>
</evidence>
<dbReference type="PANTHER" id="PTHR47381:SF3">
    <property type="entry name" value="ALPHA_BETA-HYDROLASES SUPERFAMILY PROTEIN"/>
    <property type="match status" value="1"/>
</dbReference>
<dbReference type="STRING" id="1284197.S8AAJ2"/>
<protein>
    <recommendedName>
        <fullName evidence="3">AB hydrolase-1 domain-containing protein</fullName>
    </recommendedName>
</protein>
<reference evidence="1 2" key="1">
    <citation type="journal article" date="2013" name="PLoS Genet.">
        <title>Genomic mechanisms accounting for the adaptation to parasitism in nematode-trapping fungi.</title>
        <authorList>
            <person name="Meerupati T."/>
            <person name="Andersson K.M."/>
            <person name="Friman E."/>
            <person name="Kumar D."/>
            <person name="Tunlid A."/>
            <person name="Ahren D."/>
        </authorList>
    </citation>
    <scope>NUCLEOTIDE SEQUENCE [LARGE SCALE GENOMIC DNA]</scope>
    <source>
        <strain evidence="1 2">CBS 200.50</strain>
    </source>
</reference>
<reference evidence="2" key="2">
    <citation type="submission" date="2013-04" db="EMBL/GenBank/DDBJ databases">
        <title>Genomic mechanisms accounting for the adaptation to parasitism in nematode-trapping fungi.</title>
        <authorList>
            <person name="Ahren D.G."/>
        </authorList>
    </citation>
    <scope>NUCLEOTIDE SEQUENCE [LARGE SCALE GENOMIC DNA]</scope>
    <source>
        <strain evidence="2">CBS 200.50</strain>
    </source>
</reference>
<accession>S8AAJ2</accession>
<dbReference type="SUPFAM" id="SSF53474">
    <property type="entry name" value="alpha/beta-Hydrolases"/>
    <property type="match status" value="1"/>
</dbReference>
<dbReference type="InterPro" id="IPR029058">
    <property type="entry name" value="AB_hydrolase_fold"/>
</dbReference>
<evidence type="ECO:0000313" key="1">
    <source>
        <dbReference type="EMBL" id="EPS39990.1"/>
    </source>
</evidence>
<dbReference type="OMA" id="NHGSRKV"/>
<keyword evidence="2" id="KW-1185">Reference proteome</keyword>
<dbReference type="OrthoDB" id="2152248at2759"/>
<gene>
    <name evidence="1" type="ORF">H072_6414</name>
</gene>
<dbReference type="AlphaFoldDB" id="S8AAJ2"/>
<name>S8AAJ2_DACHA</name>
<dbReference type="PANTHER" id="PTHR47381">
    <property type="entry name" value="ALPHA/BETA-HYDROLASES SUPERFAMILY PROTEIN"/>
    <property type="match status" value="1"/>
</dbReference>
<dbReference type="EMBL" id="AQGS01000443">
    <property type="protein sequence ID" value="EPS39990.1"/>
    <property type="molecule type" value="Genomic_DNA"/>
</dbReference>
<comment type="caution">
    <text evidence="1">The sequence shown here is derived from an EMBL/GenBank/DDBJ whole genome shotgun (WGS) entry which is preliminary data.</text>
</comment>
<dbReference type="Gene3D" id="3.40.50.1820">
    <property type="entry name" value="alpha/beta hydrolase"/>
    <property type="match status" value="1"/>
</dbReference>
<proteinExistence type="predicted"/>
<evidence type="ECO:0000313" key="2">
    <source>
        <dbReference type="Proteomes" id="UP000015100"/>
    </source>
</evidence>